<evidence type="ECO:0000313" key="1">
    <source>
        <dbReference type="EMBL" id="PIO58995.1"/>
    </source>
</evidence>
<dbReference type="AlphaFoldDB" id="A0A2G9TM29"/>
<dbReference type="Proteomes" id="UP000230423">
    <property type="component" value="Unassembled WGS sequence"/>
</dbReference>
<protein>
    <submittedName>
        <fullName evidence="1">Uncharacterized protein</fullName>
    </submittedName>
</protein>
<name>A0A2G9TM29_TELCI</name>
<sequence>MYWKTEMEIQDSIAHELVQYTYLTQVSTWASRFHCTNMAAVVNSTFDYLDRYTSKRFRFVWMQLTC</sequence>
<keyword evidence="2" id="KW-1185">Reference proteome</keyword>
<dbReference type="EMBL" id="KZ359141">
    <property type="protein sequence ID" value="PIO58995.1"/>
    <property type="molecule type" value="Genomic_DNA"/>
</dbReference>
<organism evidence="1 2">
    <name type="scientific">Teladorsagia circumcincta</name>
    <name type="common">Brown stomach worm</name>
    <name type="synonym">Ostertagia circumcincta</name>
    <dbReference type="NCBI Taxonomy" id="45464"/>
    <lineage>
        <taxon>Eukaryota</taxon>
        <taxon>Metazoa</taxon>
        <taxon>Ecdysozoa</taxon>
        <taxon>Nematoda</taxon>
        <taxon>Chromadorea</taxon>
        <taxon>Rhabditida</taxon>
        <taxon>Rhabditina</taxon>
        <taxon>Rhabditomorpha</taxon>
        <taxon>Strongyloidea</taxon>
        <taxon>Trichostrongylidae</taxon>
        <taxon>Teladorsagia</taxon>
    </lineage>
</organism>
<accession>A0A2G9TM29</accession>
<proteinExistence type="predicted"/>
<evidence type="ECO:0000313" key="2">
    <source>
        <dbReference type="Proteomes" id="UP000230423"/>
    </source>
</evidence>
<gene>
    <name evidence="1" type="ORF">TELCIR_19554</name>
</gene>
<reference evidence="1 2" key="1">
    <citation type="submission" date="2015-09" db="EMBL/GenBank/DDBJ databases">
        <title>Draft genome of the parasitic nematode Teladorsagia circumcincta isolate WARC Sus (inbred).</title>
        <authorList>
            <person name="Mitreva M."/>
        </authorList>
    </citation>
    <scope>NUCLEOTIDE SEQUENCE [LARGE SCALE GENOMIC DNA]</scope>
    <source>
        <strain evidence="1 2">S</strain>
    </source>
</reference>